<name>A0A8S1LIN2_PARPR</name>
<keyword evidence="3" id="KW-1185">Reference proteome</keyword>
<sequence length="340" mass="39598">MLKFLPILIGQVLCQLCQQPIKYESYQFSFNIIDPKSGQIWNFDDLKQVNTNCPATTTNLKDIESSVIQLLDLKMILDIPENITITRNRTAGPNVQYKTDGIKMRSQGINNYVSYQSEFFQFTYAEHSLDFQSQTPDGELQIFMIQDQLYQLCDIEPIYSVISFPIYKLSEQQPLKFSGQFNMNADTMSDFNFKQNILGTIKSDISSYITYKAPINIPPCSTAYWYVSTNPLFFKQDQLDLLLQQNQQNRMQRVEMENIEIQYNKGKILFYGDVEFADYNDTVEWAATWVASIIPCLIFAIVVCVYGQYEISNIGRYKRPEMKNNEAEIEMLNQEEKQMQ</sequence>
<feature type="transmembrane region" description="Helical" evidence="1">
    <location>
        <begin position="285"/>
        <end position="309"/>
    </location>
</feature>
<keyword evidence="1" id="KW-0812">Transmembrane</keyword>
<evidence type="ECO:0008006" key="4">
    <source>
        <dbReference type="Google" id="ProtNLM"/>
    </source>
</evidence>
<proteinExistence type="predicted"/>
<comment type="caution">
    <text evidence="2">The sequence shown here is derived from an EMBL/GenBank/DDBJ whole genome shotgun (WGS) entry which is preliminary data.</text>
</comment>
<organism evidence="2 3">
    <name type="scientific">Paramecium primaurelia</name>
    <dbReference type="NCBI Taxonomy" id="5886"/>
    <lineage>
        <taxon>Eukaryota</taxon>
        <taxon>Sar</taxon>
        <taxon>Alveolata</taxon>
        <taxon>Ciliophora</taxon>
        <taxon>Intramacronucleata</taxon>
        <taxon>Oligohymenophorea</taxon>
        <taxon>Peniculida</taxon>
        <taxon>Parameciidae</taxon>
        <taxon>Paramecium</taxon>
    </lineage>
</organism>
<dbReference type="Proteomes" id="UP000688137">
    <property type="component" value="Unassembled WGS sequence"/>
</dbReference>
<dbReference type="OMA" id="ELQIFMI"/>
<gene>
    <name evidence="2" type="ORF">PPRIM_AZ9-3.1.T0390177</name>
</gene>
<evidence type="ECO:0000256" key="1">
    <source>
        <dbReference type="SAM" id="Phobius"/>
    </source>
</evidence>
<accession>A0A8S1LIN2</accession>
<reference evidence="2" key="1">
    <citation type="submission" date="2021-01" db="EMBL/GenBank/DDBJ databases">
        <authorList>
            <consortium name="Genoscope - CEA"/>
            <person name="William W."/>
        </authorList>
    </citation>
    <scope>NUCLEOTIDE SEQUENCE</scope>
</reference>
<keyword evidence="1" id="KW-1133">Transmembrane helix</keyword>
<dbReference type="EMBL" id="CAJJDM010000038">
    <property type="protein sequence ID" value="CAD8066589.1"/>
    <property type="molecule type" value="Genomic_DNA"/>
</dbReference>
<evidence type="ECO:0000313" key="2">
    <source>
        <dbReference type="EMBL" id="CAD8066589.1"/>
    </source>
</evidence>
<dbReference type="AlphaFoldDB" id="A0A8S1LIN2"/>
<protein>
    <recommendedName>
        <fullName evidence="4">Transmembrane protein</fullName>
    </recommendedName>
</protein>
<evidence type="ECO:0000313" key="3">
    <source>
        <dbReference type="Proteomes" id="UP000688137"/>
    </source>
</evidence>
<keyword evidence="1" id="KW-0472">Membrane</keyword>